<dbReference type="SUPFAM" id="SSF53067">
    <property type="entry name" value="Actin-like ATPase domain"/>
    <property type="match status" value="2"/>
</dbReference>
<dbReference type="Gene3D" id="3.30.420.40">
    <property type="match status" value="2"/>
</dbReference>
<dbReference type="GO" id="GO:0002949">
    <property type="term" value="P:tRNA threonylcarbamoyladenosine modification"/>
    <property type="evidence" value="ECO:0007669"/>
    <property type="project" value="InterPro"/>
</dbReference>
<dbReference type="PANTHER" id="PTHR11735:SF11">
    <property type="entry name" value="TRNA THREONYLCARBAMOYLADENOSINE BIOSYNTHESIS PROTEIN TSAB"/>
    <property type="match status" value="1"/>
</dbReference>
<dbReference type="Pfam" id="PF00814">
    <property type="entry name" value="TsaD"/>
    <property type="match status" value="1"/>
</dbReference>
<keyword evidence="2" id="KW-0963">Cytoplasm</keyword>
<keyword evidence="3" id="KW-0819">tRNA processing</keyword>
<organism evidence="5">
    <name type="scientific">hydrothermal vent metagenome</name>
    <dbReference type="NCBI Taxonomy" id="652676"/>
    <lineage>
        <taxon>unclassified sequences</taxon>
        <taxon>metagenomes</taxon>
        <taxon>ecological metagenomes</taxon>
    </lineage>
</organism>
<dbReference type="GO" id="GO:0005829">
    <property type="term" value="C:cytosol"/>
    <property type="evidence" value="ECO:0007669"/>
    <property type="project" value="TreeGrafter"/>
</dbReference>
<feature type="domain" description="Gcp-like" evidence="4">
    <location>
        <begin position="28"/>
        <end position="149"/>
    </location>
</feature>
<gene>
    <name evidence="5" type="ORF">MNBD_GAMMA17-367</name>
</gene>
<dbReference type="InterPro" id="IPR000905">
    <property type="entry name" value="Gcp-like_dom"/>
</dbReference>
<reference evidence="5" key="1">
    <citation type="submission" date="2018-06" db="EMBL/GenBank/DDBJ databases">
        <authorList>
            <person name="Zhirakovskaya E."/>
        </authorList>
    </citation>
    <scope>NUCLEOTIDE SEQUENCE</scope>
</reference>
<name>A0A3B0ZAQ6_9ZZZZ</name>
<dbReference type="NCBIfam" id="TIGR03725">
    <property type="entry name" value="T6A_YeaZ"/>
    <property type="match status" value="1"/>
</dbReference>
<dbReference type="CDD" id="cd24032">
    <property type="entry name" value="ASKHA_NBD_TsaB"/>
    <property type="match status" value="1"/>
</dbReference>
<dbReference type="FunFam" id="3.30.420.40:FF:000097">
    <property type="entry name" value="tRNA threonylcarbamoyladenosine biosynthesis protein TsaB"/>
    <property type="match status" value="1"/>
</dbReference>
<protein>
    <submittedName>
        <fullName evidence="5">tRNA threonylcarbamoyladenosine biosynthesis protein TsaB</fullName>
    </submittedName>
</protein>
<feature type="non-terminal residue" evidence="5">
    <location>
        <position position="176"/>
    </location>
</feature>
<dbReference type="InterPro" id="IPR043129">
    <property type="entry name" value="ATPase_NBD"/>
</dbReference>
<evidence type="ECO:0000313" key="5">
    <source>
        <dbReference type="EMBL" id="VAW90488.1"/>
    </source>
</evidence>
<accession>A0A3B0ZAQ6</accession>
<dbReference type="AlphaFoldDB" id="A0A3B0ZAQ6"/>
<evidence type="ECO:0000256" key="1">
    <source>
        <dbReference type="ARBA" id="ARBA00004496"/>
    </source>
</evidence>
<dbReference type="InterPro" id="IPR022496">
    <property type="entry name" value="T6A_TsaB"/>
</dbReference>
<evidence type="ECO:0000259" key="4">
    <source>
        <dbReference type="Pfam" id="PF00814"/>
    </source>
</evidence>
<evidence type="ECO:0000256" key="2">
    <source>
        <dbReference type="ARBA" id="ARBA00022490"/>
    </source>
</evidence>
<comment type="subcellular location">
    <subcellularLocation>
        <location evidence="1">Cytoplasm</location>
    </subcellularLocation>
</comment>
<dbReference type="PANTHER" id="PTHR11735">
    <property type="entry name" value="TRNA N6-ADENOSINE THREONYLCARBAMOYLTRANSFERASE"/>
    <property type="match status" value="1"/>
</dbReference>
<proteinExistence type="predicted"/>
<evidence type="ECO:0000256" key="3">
    <source>
        <dbReference type="ARBA" id="ARBA00022694"/>
    </source>
</evidence>
<sequence>MKLLAIDTSTEACSAALSIDGEISEHYEIAPRKHAELILPMIDKLLVDAGCTLAQMDAIAFGRGPGAFTGVRIGTGVVQGLAFSIDCPVVPVSSLAAMAYGVMAEYKADNVLAGIDARMAEVYWGAYQRSANGGVQLLDEESVCKPDETFIPVSGSWIGAGTAWQTYGDELAARYN</sequence>
<dbReference type="EMBL" id="UOFQ01000197">
    <property type="protein sequence ID" value="VAW90488.1"/>
    <property type="molecule type" value="Genomic_DNA"/>
</dbReference>